<sequence length="51" mass="5734">MPTSTTSGKGKRKSEEPEPSQGKRLISCEGCRRRKSELQRGRRSSRSAVTR</sequence>
<accession>A0A1Y2EQN1</accession>
<proteinExistence type="predicted"/>
<keyword evidence="3" id="KW-1185">Reference proteome</keyword>
<gene>
    <name evidence="2" type="ORF">BCR35DRAFT_306958</name>
</gene>
<comment type="caution">
    <text evidence="2">The sequence shown here is derived from an EMBL/GenBank/DDBJ whole genome shotgun (WGS) entry which is preliminary data.</text>
</comment>
<evidence type="ECO:0000256" key="1">
    <source>
        <dbReference type="SAM" id="MobiDB-lite"/>
    </source>
</evidence>
<dbReference type="AlphaFoldDB" id="A0A1Y2EQN1"/>
<dbReference type="EMBL" id="MCGR01000044">
    <property type="protein sequence ID" value="ORY73849.1"/>
    <property type="molecule type" value="Genomic_DNA"/>
</dbReference>
<evidence type="ECO:0000313" key="2">
    <source>
        <dbReference type="EMBL" id="ORY73849.1"/>
    </source>
</evidence>
<reference evidence="2 3" key="1">
    <citation type="submission" date="2016-07" db="EMBL/GenBank/DDBJ databases">
        <title>Pervasive Adenine N6-methylation of Active Genes in Fungi.</title>
        <authorList>
            <consortium name="DOE Joint Genome Institute"/>
            <person name="Mondo S.J."/>
            <person name="Dannebaum R.O."/>
            <person name="Kuo R.C."/>
            <person name="Labutti K."/>
            <person name="Haridas S."/>
            <person name="Kuo A."/>
            <person name="Salamov A."/>
            <person name="Ahrendt S.R."/>
            <person name="Lipzen A."/>
            <person name="Sullivan W."/>
            <person name="Andreopoulos W.B."/>
            <person name="Clum A."/>
            <person name="Lindquist E."/>
            <person name="Daum C."/>
            <person name="Ramamoorthy G.K."/>
            <person name="Gryganskyi A."/>
            <person name="Culley D."/>
            <person name="Magnuson J.K."/>
            <person name="James T.Y."/>
            <person name="O'Malley M.A."/>
            <person name="Stajich J.E."/>
            <person name="Spatafora J.W."/>
            <person name="Visel A."/>
            <person name="Grigoriev I.V."/>
        </authorList>
    </citation>
    <scope>NUCLEOTIDE SEQUENCE [LARGE SCALE GENOMIC DNA]</scope>
    <source>
        <strain evidence="2 3">62-1032</strain>
    </source>
</reference>
<organism evidence="2 3">
    <name type="scientific">Leucosporidium creatinivorum</name>
    <dbReference type="NCBI Taxonomy" id="106004"/>
    <lineage>
        <taxon>Eukaryota</taxon>
        <taxon>Fungi</taxon>
        <taxon>Dikarya</taxon>
        <taxon>Basidiomycota</taxon>
        <taxon>Pucciniomycotina</taxon>
        <taxon>Microbotryomycetes</taxon>
        <taxon>Leucosporidiales</taxon>
        <taxon>Leucosporidium</taxon>
    </lineage>
</organism>
<protein>
    <submittedName>
        <fullName evidence="2">Uncharacterized protein</fullName>
    </submittedName>
</protein>
<evidence type="ECO:0000313" key="3">
    <source>
        <dbReference type="Proteomes" id="UP000193467"/>
    </source>
</evidence>
<feature type="region of interest" description="Disordered" evidence="1">
    <location>
        <begin position="1"/>
        <end position="51"/>
    </location>
</feature>
<name>A0A1Y2EQN1_9BASI</name>
<dbReference type="InParanoid" id="A0A1Y2EQN1"/>
<dbReference type="Proteomes" id="UP000193467">
    <property type="component" value="Unassembled WGS sequence"/>
</dbReference>